<dbReference type="Proteomes" id="UP000001937">
    <property type="component" value="Chromosome"/>
</dbReference>
<dbReference type="HOGENOM" id="CLU_1479998_0_0_11"/>
<dbReference type="AlphaFoldDB" id="Q2J7G2"/>
<reference evidence="2 3" key="1">
    <citation type="journal article" date="2007" name="Genome Res.">
        <title>Genome characteristics of facultatively symbiotic Frankia sp. strains reflect host range and host plant biogeography.</title>
        <authorList>
            <person name="Normand P."/>
            <person name="Lapierre P."/>
            <person name="Tisa L.S."/>
            <person name="Gogarten J.P."/>
            <person name="Alloisio N."/>
            <person name="Bagnarol E."/>
            <person name="Bassi C.A."/>
            <person name="Berry A.M."/>
            <person name="Bickhart D.M."/>
            <person name="Choisne N."/>
            <person name="Couloux A."/>
            <person name="Cournoyer B."/>
            <person name="Cruveiller S."/>
            <person name="Daubin V."/>
            <person name="Demange N."/>
            <person name="Francino M.P."/>
            <person name="Goltsman E."/>
            <person name="Huang Y."/>
            <person name="Kopp O.R."/>
            <person name="Labarre L."/>
            <person name="Lapidus A."/>
            <person name="Lavire C."/>
            <person name="Marechal J."/>
            <person name="Martinez M."/>
            <person name="Mastronunzio J.E."/>
            <person name="Mullin B.C."/>
            <person name="Niemann J."/>
            <person name="Pujic P."/>
            <person name="Rawnsley T."/>
            <person name="Rouy Z."/>
            <person name="Schenowitz C."/>
            <person name="Sellstedt A."/>
            <person name="Tavares F."/>
            <person name="Tomkins J.P."/>
            <person name="Vallenet D."/>
            <person name="Valverde C."/>
            <person name="Wall L.G."/>
            <person name="Wang Y."/>
            <person name="Medigue C."/>
            <person name="Benson D.R."/>
        </authorList>
    </citation>
    <scope>NUCLEOTIDE SEQUENCE [LARGE SCALE GENOMIC DNA]</scope>
    <source>
        <strain evidence="3">DSM 45818 / CECT 9043 / CcI3</strain>
    </source>
</reference>
<keyword evidence="1" id="KW-0812">Transmembrane</keyword>
<keyword evidence="3" id="KW-1185">Reference proteome</keyword>
<gene>
    <name evidence="2" type="ordered locus">Francci3_3426</name>
</gene>
<keyword evidence="1" id="KW-0472">Membrane</keyword>
<evidence type="ECO:0000313" key="3">
    <source>
        <dbReference type="Proteomes" id="UP000001937"/>
    </source>
</evidence>
<protein>
    <submittedName>
        <fullName evidence="2">Uncharacterized protein</fullName>
    </submittedName>
</protein>
<keyword evidence="1" id="KW-1133">Transmembrane helix</keyword>
<feature type="transmembrane region" description="Helical" evidence="1">
    <location>
        <begin position="57"/>
        <end position="79"/>
    </location>
</feature>
<evidence type="ECO:0000256" key="1">
    <source>
        <dbReference type="SAM" id="Phobius"/>
    </source>
</evidence>
<name>Q2J7G2_FRACC</name>
<dbReference type="KEGG" id="fra:Francci3_3426"/>
<accession>Q2J7G2</accession>
<dbReference type="RefSeq" id="WP_011437805.1">
    <property type="nucleotide sequence ID" value="NZ_MSEA01000064.1"/>
</dbReference>
<evidence type="ECO:0000313" key="2">
    <source>
        <dbReference type="EMBL" id="ABD12780.1"/>
    </source>
</evidence>
<proteinExistence type="predicted"/>
<organism evidence="2 3">
    <name type="scientific">Frankia casuarinae (strain DSM 45818 / CECT 9043 / HFP020203 / CcI3)</name>
    <dbReference type="NCBI Taxonomy" id="106370"/>
    <lineage>
        <taxon>Bacteria</taxon>
        <taxon>Bacillati</taxon>
        <taxon>Actinomycetota</taxon>
        <taxon>Actinomycetes</taxon>
        <taxon>Frankiales</taxon>
        <taxon>Frankiaceae</taxon>
        <taxon>Frankia</taxon>
    </lineage>
</organism>
<dbReference type="EMBL" id="CP000249">
    <property type="protein sequence ID" value="ABD12780.1"/>
    <property type="molecule type" value="Genomic_DNA"/>
</dbReference>
<sequence length="182" mass="19334">MTDFWKYSAEETMLPSPGRSVCRPHLDLVPVLTDDSGAMGDAAQSVSARTRHPSRRAVSIMVTAILLILFSALPAGAMIRRSTYHPLPVINVSYETGAVSGVGRQTDLTITDKGPGILHVQSISVDGERLLDQNSHLRIAPGHSYMFTFGWAGGPGGGPDGPTVVIDSDAPTSPTVLHIGYQ</sequence>